<comment type="caution">
    <text evidence="1">The sequence shown here is derived from an EMBL/GenBank/DDBJ whole genome shotgun (WGS) entry which is preliminary data.</text>
</comment>
<name>A0ABV2BU65_9GAMM</name>
<dbReference type="EMBL" id="JBEVCJ010000010">
    <property type="protein sequence ID" value="MET1255478.1"/>
    <property type="molecule type" value="Genomic_DNA"/>
</dbReference>
<evidence type="ECO:0000313" key="2">
    <source>
        <dbReference type="Proteomes" id="UP001548189"/>
    </source>
</evidence>
<keyword evidence="2" id="KW-1185">Reference proteome</keyword>
<protein>
    <recommendedName>
        <fullName evidence="3">Ankyrin repeat domain-containing protein</fullName>
    </recommendedName>
</protein>
<reference evidence="1 2" key="1">
    <citation type="submission" date="2024-06" db="EMBL/GenBank/DDBJ databases">
        <authorList>
            <person name="Li F."/>
        </authorList>
    </citation>
    <scope>NUCLEOTIDE SEQUENCE [LARGE SCALE GENOMIC DNA]</scope>
    <source>
        <strain evidence="1 2">GXAS 311</strain>
    </source>
</reference>
<evidence type="ECO:0008006" key="3">
    <source>
        <dbReference type="Google" id="ProtNLM"/>
    </source>
</evidence>
<gene>
    <name evidence="1" type="ORF">ABVT43_10100</name>
</gene>
<dbReference type="Proteomes" id="UP001548189">
    <property type="component" value="Unassembled WGS sequence"/>
</dbReference>
<sequence length="261" mass="30095">MNKNIQAQAILDQLIGYFNNKNNNSFKVSINYPREKFSNIPNLTFEEKIKLLEVHSPSVDDVAAFIKSKQLNDSDLILLTKYTKNIDSIIGFDEMSTHLNLLDYAVAYGHYDLFEHLISLQVFPVDDNYLNNTLELALGNLKTLLNIKEFDEELEIPDKLINIINKLISYGYGADIYNSEKNLNLLKLNLTNWTATFNKKEIDMILHNHKLDLYSISRRDKLDTSIVDSSDIDSVEGDFEQYLIENNLEYLLAAKNNCKKD</sequence>
<organism evidence="1 2">
    <name type="scientific">Aliikangiella maris</name>
    <dbReference type="NCBI Taxonomy" id="3162458"/>
    <lineage>
        <taxon>Bacteria</taxon>
        <taxon>Pseudomonadati</taxon>
        <taxon>Pseudomonadota</taxon>
        <taxon>Gammaproteobacteria</taxon>
        <taxon>Oceanospirillales</taxon>
        <taxon>Pleioneaceae</taxon>
        <taxon>Aliikangiella</taxon>
    </lineage>
</organism>
<evidence type="ECO:0000313" key="1">
    <source>
        <dbReference type="EMBL" id="MET1255478.1"/>
    </source>
</evidence>
<accession>A0ABV2BU65</accession>
<dbReference type="RefSeq" id="WP_353896064.1">
    <property type="nucleotide sequence ID" value="NZ_JBEVCJ010000010.1"/>
</dbReference>
<proteinExistence type="predicted"/>